<feature type="region of interest" description="Disordered" evidence="6">
    <location>
        <begin position="1"/>
        <end position="63"/>
    </location>
</feature>
<dbReference type="InterPro" id="IPR051580">
    <property type="entry name" value="ZnF-Chromatin_assoc"/>
</dbReference>
<evidence type="ECO:0000313" key="9">
    <source>
        <dbReference type="Proteomes" id="UP000053317"/>
    </source>
</evidence>
<dbReference type="SMART" id="SM00355">
    <property type="entry name" value="ZnF_C2H2"/>
    <property type="match status" value="3"/>
</dbReference>
<proteinExistence type="predicted"/>
<evidence type="ECO:0000256" key="6">
    <source>
        <dbReference type="SAM" id="MobiDB-lite"/>
    </source>
</evidence>
<reference evidence="8 9" key="1">
    <citation type="submission" date="2015-05" db="EMBL/GenBank/DDBJ databases">
        <title>Distinctive expansion of gene families associated with plant cell wall degradation and secondary metabolism in the genomes of grapevine trunk pathogens.</title>
        <authorList>
            <person name="Lawrence D.P."/>
            <person name="Travadon R."/>
            <person name="Rolshausen P.E."/>
            <person name="Baumgartner K."/>
        </authorList>
    </citation>
    <scope>NUCLEOTIDE SEQUENCE [LARGE SCALE GENOMIC DNA]</scope>
    <source>
        <strain evidence="8">UCRPC4</strain>
    </source>
</reference>
<evidence type="ECO:0000256" key="3">
    <source>
        <dbReference type="ARBA" id="ARBA00022771"/>
    </source>
</evidence>
<dbReference type="InterPro" id="IPR036236">
    <property type="entry name" value="Znf_C2H2_sf"/>
</dbReference>
<feature type="region of interest" description="Disordered" evidence="6">
    <location>
        <begin position="172"/>
        <end position="218"/>
    </location>
</feature>
<keyword evidence="9" id="KW-1185">Reference proteome</keyword>
<feature type="compositionally biased region" description="Polar residues" evidence="6">
    <location>
        <begin position="9"/>
        <end position="27"/>
    </location>
</feature>
<reference evidence="8 9" key="2">
    <citation type="submission" date="2015-05" db="EMBL/GenBank/DDBJ databases">
        <authorList>
            <person name="Morales-Cruz A."/>
            <person name="Amrine K.C."/>
            <person name="Cantu D."/>
        </authorList>
    </citation>
    <scope>NUCLEOTIDE SEQUENCE [LARGE SCALE GENOMIC DNA]</scope>
    <source>
        <strain evidence="8">UCRPC4</strain>
    </source>
</reference>
<evidence type="ECO:0000256" key="1">
    <source>
        <dbReference type="ARBA" id="ARBA00022723"/>
    </source>
</evidence>
<sequence length="564" mass="60598">MAASPIDIQRQSSMSPRDQKSNLTTALQGAKGMNGPGNAAANSNISSDALQRTESRSDSINRNRRESFAASMTGGMSWGGISVGSFIRDDMIMTGTSPFTFQSPSYHSSSYLPKLEANFMRDFSCCGTTLPTLHDLLQHYEEAHAEKPPQGSRAGQDRPAIPNNRAAIATNTAAAVQEQAQRQEAQSQSTPSAQTTPRQSFGQPIQSKPSGFQTTQLQTIPDMDTVEDMEMDDAMLDGDATTPPGNGFQNGQTQQSQSGYGQTNQPRITPLNVSMMQGQSGLRSSQPSTPVASGRPLQNNPTVSSVNTPTLMANPMQQQLQGFQHTPDSSAPGTPGEIDESLLGAMGDMSMQNNPLFMNGQNFGLGFGTNNDMLDLCIDEPAKRLFSPTGGSGGFGGTQNVNQFRLGNGQYSANSDIARRIREQQMAAGLADTTTNILPHEEPKPFRCPVIGCEKAYKNQNGLKYHKAHGHNNQRLHENGDGTFSIVDPETSAPYPGTMGMEKEKPYKCETCGKRYKNLNGLKYHKAHSPPCNPEIQAANAARQMGIAGMIPAQTINPSAAMAP</sequence>
<dbReference type="PROSITE" id="PS50157">
    <property type="entry name" value="ZINC_FINGER_C2H2_2"/>
    <property type="match status" value="2"/>
</dbReference>
<feature type="compositionally biased region" description="Low complexity" evidence="6">
    <location>
        <begin position="245"/>
        <end position="265"/>
    </location>
</feature>
<accession>A0A0G2GPX8</accession>
<feature type="compositionally biased region" description="Polar residues" evidence="6">
    <location>
        <begin position="271"/>
        <end position="309"/>
    </location>
</feature>
<dbReference type="AlphaFoldDB" id="A0A0G2GPX8"/>
<organism evidence="8 9">
    <name type="scientific">Phaeomoniella chlamydospora</name>
    <name type="common">Phaeoacremonium chlamydosporum</name>
    <dbReference type="NCBI Taxonomy" id="158046"/>
    <lineage>
        <taxon>Eukaryota</taxon>
        <taxon>Fungi</taxon>
        <taxon>Dikarya</taxon>
        <taxon>Ascomycota</taxon>
        <taxon>Pezizomycotina</taxon>
        <taxon>Eurotiomycetes</taxon>
        <taxon>Chaetothyriomycetidae</taxon>
        <taxon>Phaeomoniellales</taxon>
        <taxon>Phaeomoniellaceae</taxon>
        <taxon>Phaeomoniella</taxon>
    </lineage>
</organism>
<name>A0A0G2GPX8_PHACM</name>
<keyword evidence="1" id="KW-0479">Metal-binding</keyword>
<gene>
    <name evidence="8" type="ORF">UCRPC4_g04747</name>
</gene>
<feature type="compositionally biased region" description="Low complexity" evidence="6">
    <location>
        <begin position="29"/>
        <end position="44"/>
    </location>
</feature>
<feature type="domain" description="C2H2-type" evidence="7">
    <location>
        <begin position="507"/>
        <end position="534"/>
    </location>
</feature>
<protein>
    <submittedName>
        <fullName evidence="8">Putative c2h2 transcription factor</fullName>
    </submittedName>
</protein>
<dbReference type="GO" id="GO:0005634">
    <property type="term" value="C:nucleus"/>
    <property type="evidence" value="ECO:0007669"/>
    <property type="project" value="TreeGrafter"/>
</dbReference>
<keyword evidence="4" id="KW-0862">Zinc</keyword>
<comment type="caution">
    <text evidence="8">The sequence shown here is derived from an EMBL/GenBank/DDBJ whole genome shotgun (WGS) entry which is preliminary data.</text>
</comment>
<dbReference type="FunFam" id="3.30.160.60:FF:000676">
    <property type="entry name" value="C2H2 transcription factor (Sfp1)"/>
    <property type="match status" value="1"/>
</dbReference>
<dbReference type="EMBL" id="LCWF01000115">
    <property type="protein sequence ID" value="KKY18850.1"/>
    <property type="molecule type" value="Genomic_DNA"/>
</dbReference>
<evidence type="ECO:0000259" key="7">
    <source>
        <dbReference type="PROSITE" id="PS50157"/>
    </source>
</evidence>
<feature type="region of interest" description="Disordered" evidence="6">
    <location>
        <begin position="235"/>
        <end position="309"/>
    </location>
</feature>
<dbReference type="InterPro" id="IPR013087">
    <property type="entry name" value="Znf_C2H2_type"/>
</dbReference>
<dbReference type="OrthoDB" id="3269380at2759"/>
<feature type="domain" description="C2H2-type" evidence="7">
    <location>
        <begin position="446"/>
        <end position="476"/>
    </location>
</feature>
<dbReference type="PANTHER" id="PTHR23057:SF0">
    <property type="entry name" value="JUXTAPOSED WITH ANOTHER ZINC FINGER PROTEIN 1"/>
    <property type="match status" value="1"/>
</dbReference>
<dbReference type="Gene3D" id="3.30.160.60">
    <property type="entry name" value="Classic Zinc Finger"/>
    <property type="match status" value="2"/>
</dbReference>
<evidence type="ECO:0000256" key="2">
    <source>
        <dbReference type="ARBA" id="ARBA00022737"/>
    </source>
</evidence>
<evidence type="ECO:0000256" key="4">
    <source>
        <dbReference type="ARBA" id="ARBA00022833"/>
    </source>
</evidence>
<feature type="compositionally biased region" description="Basic and acidic residues" evidence="6">
    <location>
        <begin position="51"/>
        <end position="63"/>
    </location>
</feature>
<feature type="compositionally biased region" description="Low complexity" evidence="6">
    <location>
        <begin position="172"/>
        <end position="189"/>
    </location>
</feature>
<dbReference type="PROSITE" id="PS00028">
    <property type="entry name" value="ZINC_FINGER_C2H2_1"/>
    <property type="match status" value="1"/>
</dbReference>
<keyword evidence="3 5" id="KW-0863">Zinc-finger</keyword>
<evidence type="ECO:0000313" key="8">
    <source>
        <dbReference type="EMBL" id="KKY18850.1"/>
    </source>
</evidence>
<keyword evidence="2" id="KW-0677">Repeat</keyword>
<dbReference type="Proteomes" id="UP000053317">
    <property type="component" value="Unassembled WGS sequence"/>
</dbReference>
<dbReference type="PANTHER" id="PTHR23057">
    <property type="entry name" value="JUXTAPOSED WITH ANOTHER ZINC FINGER PROTEIN 1"/>
    <property type="match status" value="1"/>
</dbReference>
<dbReference type="GO" id="GO:0008270">
    <property type="term" value="F:zinc ion binding"/>
    <property type="evidence" value="ECO:0007669"/>
    <property type="project" value="UniProtKB-KW"/>
</dbReference>
<evidence type="ECO:0000256" key="5">
    <source>
        <dbReference type="PROSITE-ProRule" id="PRU00042"/>
    </source>
</evidence>
<dbReference type="SUPFAM" id="SSF57667">
    <property type="entry name" value="beta-beta-alpha zinc fingers"/>
    <property type="match status" value="1"/>
</dbReference>
<feature type="compositionally biased region" description="Polar residues" evidence="6">
    <location>
        <begin position="190"/>
        <end position="218"/>
    </location>
</feature>